<proteinExistence type="inferred from homology"/>
<dbReference type="InterPro" id="IPR025110">
    <property type="entry name" value="AMP-bd_C"/>
</dbReference>
<dbReference type="InterPro" id="IPR042099">
    <property type="entry name" value="ANL_N_sf"/>
</dbReference>
<dbReference type="InterPro" id="IPR020845">
    <property type="entry name" value="AMP-binding_CS"/>
</dbReference>
<feature type="domain" description="AMP-binding enzyme C-terminal" evidence="5">
    <location>
        <begin position="433"/>
        <end position="509"/>
    </location>
</feature>
<sequence length="534" mass="57605">MLPTPTTQHLDAAEARQSRTRPSNVREFFERAVDDVPDASFMICGDQTWSYAEFDASCNRVSHGLLAAGVAPTARLAYQLPNGLALLRLELAAQKIGAVTVPLIPGSTASETEYVLTHSGPTHIVTDATNEAAVRKAVKSAATQGVHVEILVVPERRGSLGALESDVEIRPPEPPHREPCMSIRYTSGSTGRPKGVVQPAAGFATAGHAIADRLGLSSDDAVFCAMPLFHTAATHMMFAPAVAARCRFVLVPRFSRATFWDEVRGTGGTVALLMPTQLSILMTAPPADDDADNPMRIMFSHVRSEDFCRRFGVDVCTTWAMTETSGMGTLQAPESGDHRPKVIGKPMPDDAEIRIVGPDGNPVGVGELGELCFRHPDVMLEYHRDPANTGSTLRDGWVHSGDLCSMDADGNAFFHGRLKNVIKRGGENVAGEEVEFTIMAHPAVEECLVTGVEDEIYTEEVCAVVVTRDAQRLTEAEIVDWCAQRLSSWKVPRYVHLRGEALPKLANGKTNRGAVTGDVAAFCGGRLWDRQGGA</sequence>
<evidence type="ECO:0000256" key="2">
    <source>
        <dbReference type="ARBA" id="ARBA00022598"/>
    </source>
</evidence>
<dbReference type="Gene3D" id="3.40.50.12780">
    <property type="entry name" value="N-terminal domain of ligase-like"/>
    <property type="match status" value="1"/>
</dbReference>
<dbReference type="PANTHER" id="PTHR43201:SF5">
    <property type="entry name" value="MEDIUM-CHAIN ACYL-COA LIGASE ACSF2, MITOCHONDRIAL"/>
    <property type="match status" value="1"/>
</dbReference>
<comment type="caution">
    <text evidence="6">The sequence shown here is derived from an EMBL/GenBank/DDBJ whole genome shotgun (WGS) entry which is preliminary data.</text>
</comment>
<evidence type="ECO:0000313" key="6">
    <source>
        <dbReference type="EMBL" id="NMH96635.1"/>
    </source>
</evidence>
<keyword evidence="2 6" id="KW-0436">Ligase</keyword>
<dbReference type="RefSeq" id="WP_169380012.1">
    <property type="nucleotide sequence ID" value="NZ_JAAXLA010000005.1"/>
</dbReference>
<feature type="domain" description="AMP-dependent synthetase/ligase" evidence="4">
    <location>
        <begin position="29"/>
        <end position="383"/>
    </location>
</feature>
<name>A0ABX1S510_9PSEU</name>
<dbReference type="InterPro" id="IPR045851">
    <property type="entry name" value="AMP-bd_C_sf"/>
</dbReference>
<accession>A0ABX1S510</accession>
<comment type="similarity">
    <text evidence="1">Belongs to the ATP-dependent AMP-binding enzyme family.</text>
</comment>
<dbReference type="InterPro" id="IPR000873">
    <property type="entry name" value="AMP-dep_synth/lig_dom"/>
</dbReference>
<dbReference type="EMBL" id="JAAXLA010000005">
    <property type="protein sequence ID" value="NMH96635.1"/>
    <property type="molecule type" value="Genomic_DNA"/>
</dbReference>
<evidence type="ECO:0000259" key="5">
    <source>
        <dbReference type="Pfam" id="PF13193"/>
    </source>
</evidence>
<dbReference type="SUPFAM" id="SSF56801">
    <property type="entry name" value="Acetyl-CoA synthetase-like"/>
    <property type="match status" value="1"/>
</dbReference>
<dbReference type="Proteomes" id="UP000820669">
    <property type="component" value="Unassembled WGS sequence"/>
</dbReference>
<dbReference type="GO" id="GO:0016874">
    <property type="term" value="F:ligase activity"/>
    <property type="evidence" value="ECO:0007669"/>
    <property type="project" value="UniProtKB-KW"/>
</dbReference>
<organism evidence="6 7">
    <name type="scientific">Pseudonocardia acidicola</name>
    <dbReference type="NCBI Taxonomy" id="2724939"/>
    <lineage>
        <taxon>Bacteria</taxon>
        <taxon>Bacillati</taxon>
        <taxon>Actinomycetota</taxon>
        <taxon>Actinomycetes</taxon>
        <taxon>Pseudonocardiales</taxon>
        <taxon>Pseudonocardiaceae</taxon>
        <taxon>Pseudonocardia</taxon>
    </lineage>
</organism>
<evidence type="ECO:0000256" key="3">
    <source>
        <dbReference type="SAM" id="MobiDB-lite"/>
    </source>
</evidence>
<reference evidence="6 7" key="1">
    <citation type="submission" date="2020-04" db="EMBL/GenBank/DDBJ databases">
        <authorList>
            <person name="Klaysubun C."/>
            <person name="Duangmal K."/>
            <person name="Lipun K."/>
        </authorList>
    </citation>
    <scope>NUCLEOTIDE SEQUENCE [LARGE SCALE GENOMIC DNA]</scope>
    <source>
        <strain evidence="6 7">K10HN5</strain>
    </source>
</reference>
<feature type="region of interest" description="Disordered" evidence="3">
    <location>
        <begin position="1"/>
        <end position="23"/>
    </location>
</feature>
<dbReference type="PANTHER" id="PTHR43201">
    <property type="entry name" value="ACYL-COA SYNTHETASE"/>
    <property type="match status" value="1"/>
</dbReference>
<keyword evidence="7" id="KW-1185">Reference proteome</keyword>
<dbReference type="PROSITE" id="PS00455">
    <property type="entry name" value="AMP_BINDING"/>
    <property type="match status" value="1"/>
</dbReference>
<dbReference type="Pfam" id="PF13193">
    <property type="entry name" value="AMP-binding_C"/>
    <property type="match status" value="1"/>
</dbReference>
<evidence type="ECO:0000259" key="4">
    <source>
        <dbReference type="Pfam" id="PF00501"/>
    </source>
</evidence>
<dbReference type="Pfam" id="PF00501">
    <property type="entry name" value="AMP-binding"/>
    <property type="match status" value="1"/>
</dbReference>
<protein>
    <submittedName>
        <fullName evidence="6">ATP-dependent acyl-CoA ligase</fullName>
    </submittedName>
</protein>
<dbReference type="Gene3D" id="3.30.300.30">
    <property type="match status" value="1"/>
</dbReference>
<evidence type="ECO:0000256" key="1">
    <source>
        <dbReference type="ARBA" id="ARBA00006432"/>
    </source>
</evidence>
<gene>
    <name evidence="6" type="ORF">HF526_04795</name>
</gene>
<evidence type="ECO:0000313" key="7">
    <source>
        <dbReference type="Proteomes" id="UP000820669"/>
    </source>
</evidence>